<dbReference type="Pfam" id="PF04768">
    <property type="entry name" value="NAT"/>
    <property type="match status" value="1"/>
</dbReference>
<gene>
    <name evidence="12" type="ORF">MNBD_ALPHA06-2323</name>
</gene>
<dbReference type="PANTHER" id="PTHR23342:SF0">
    <property type="entry name" value="N-ACETYLGLUTAMATE SYNTHASE, MITOCHONDRIAL"/>
    <property type="match status" value="1"/>
</dbReference>
<dbReference type="InterPro" id="IPR004662">
    <property type="entry name" value="AcgluKinase_fam"/>
</dbReference>
<keyword evidence="6" id="KW-0547">Nucleotide-binding</keyword>
<sequence length="445" mass="48350">MSDDISPGHETRQVVRELLGAMTEGREVRAWLKQFTQLERQRFAIIKIGGGTLRDEMPTICSALSFLQKLGLSPVIVHGGGPQIDDALRQAGIETPRIDGLRVTSPAAMPVIASALREVSLGFVSALNAKGANAVFCPAETVQATLIEPEKLGRVGTPSRIDFDAIAQITQNGQLPILSSVAMADDGQEANINADALVRELAIGLQPQKIIFLTPTGAILDADGGRISAIHLLKDYETIIAEPWLLGGMKLKLQQINDMLEQLPLTTSAAITSPDQLVKELFTHGGSGTLIRKGEKTPVICQQEQLDEPALRGLIETAFGRTLLAEYWQNLDFAFAIASSSNRALALVTRQRGHLYLDKFAVSEQARGEGLGAAVWKVLLAQAPVLFWRSRISNPVNPFYFAEADGSAKSGDWRIFWCGQIDWADLPTQIEHIANLDDTFVETAP</sequence>
<evidence type="ECO:0000256" key="4">
    <source>
        <dbReference type="ARBA" id="ARBA00022605"/>
    </source>
</evidence>
<dbReference type="Pfam" id="PF00696">
    <property type="entry name" value="AA_kinase"/>
    <property type="match status" value="1"/>
</dbReference>
<dbReference type="SUPFAM" id="SSF53633">
    <property type="entry name" value="Carbamate kinase-like"/>
    <property type="match status" value="1"/>
</dbReference>
<evidence type="ECO:0000256" key="1">
    <source>
        <dbReference type="ARBA" id="ARBA00004828"/>
    </source>
</evidence>
<dbReference type="PROSITE" id="PS51731">
    <property type="entry name" value="GNAT_NAGS"/>
    <property type="match status" value="1"/>
</dbReference>
<comment type="catalytic activity">
    <reaction evidence="9">
        <text>N-acetyl-L-glutamate + ATP = N-acetyl-L-glutamyl 5-phosphate + ADP</text>
        <dbReference type="Rhea" id="RHEA:14629"/>
        <dbReference type="ChEBI" id="CHEBI:30616"/>
        <dbReference type="ChEBI" id="CHEBI:44337"/>
        <dbReference type="ChEBI" id="CHEBI:57936"/>
        <dbReference type="ChEBI" id="CHEBI:456216"/>
        <dbReference type="EC" id="2.7.2.8"/>
    </reaction>
</comment>
<keyword evidence="3" id="KW-0055">Arginine biosynthesis</keyword>
<feature type="domain" description="N-acetyltransferase" evidence="10">
    <location>
        <begin position="298"/>
        <end position="442"/>
    </location>
</feature>
<keyword evidence="7 12" id="KW-0418">Kinase</keyword>
<evidence type="ECO:0000256" key="9">
    <source>
        <dbReference type="ARBA" id="ARBA00048141"/>
    </source>
</evidence>
<dbReference type="UniPathway" id="UPA00068">
    <property type="reaction ID" value="UER00107"/>
</dbReference>
<dbReference type="InterPro" id="IPR006855">
    <property type="entry name" value="Vertebrate-like_GNAT_dom"/>
</dbReference>
<keyword evidence="8" id="KW-0067">ATP-binding</keyword>
<evidence type="ECO:0000259" key="10">
    <source>
        <dbReference type="PROSITE" id="PS51186"/>
    </source>
</evidence>
<dbReference type="GO" id="GO:0003991">
    <property type="term" value="F:acetylglutamate kinase activity"/>
    <property type="evidence" value="ECO:0007669"/>
    <property type="project" value="UniProtKB-EC"/>
</dbReference>
<dbReference type="InterPro" id="IPR036393">
    <property type="entry name" value="AceGlu_kinase-like_sf"/>
</dbReference>
<evidence type="ECO:0000256" key="6">
    <source>
        <dbReference type="ARBA" id="ARBA00022741"/>
    </source>
</evidence>
<dbReference type="NCBIfam" id="NF003387">
    <property type="entry name" value="PRK04531.1-2"/>
    <property type="match status" value="1"/>
</dbReference>
<evidence type="ECO:0000313" key="12">
    <source>
        <dbReference type="EMBL" id="VAV96560.1"/>
    </source>
</evidence>
<dbReference type="Gene3D" id="3.40.1160.10">
    <property type="entry name" value="Acetylglutamate kinase-like"/>
    <property type="match status" value="1"/>
</dbReference>
<dbReference type="EC" id="2.7.2.8" evidence="2"/>
<dbReference type="PROSITE" id="PS51186">
    <property type="entry name" value="GNAT"/>
    <property type="match status" value="1"/>
</dbReference>
<dbReference type="PANTHER" id="PTHR23342">
    <property type="entry name" value="N-ACETYLGLUTAMATE SYNTHASE"/>
    <property type="match status" value="1"/>
</dbReference>
<dbReference type="NCBIfam" id="NF003386">
    <property type="entry name" value="PRK04531.1-1"/>
    <property type="match status" value="1"/>
</dbReference>
<dbReference type="InterPro" id="IPR001048">
    <property type="entry name" value="Asp/Glu/Uridylate_kinase"/>
</dbReference>
<comment type="pathway">
    <text evidence="1">Amino-acid biosynthesis; L-arginine biosynthesis; N(2)-acetyl-L-ornithine from L-glutamate: step 2/4.</text>
</comment>
<dbReference type="GO" id="GO:0005737">
    <property type="term" value="C:cytoplasm"/>
    <property type="evidence" value="ECO:0007669"/>
    <property type="project" value="InterPro"/>
</dbReference>
<evidence type="ECO:0000259" key="11">
    <source>
        <dbReference type="PROSITE" id="PS51731"/>
    </source>
</evidence>
<reference evidence="12" key="1">
    <citation type="submission" date="2018-06" db="EMBL/GenBank/DDBJ databases">
        <authorList>
            <person name="Zhirakovskaya E."/>
        </authorList>
    </citation>
    <scope>NUCLEOTIDE SEQUENCE</scope>
</reference>
<evidence type="ECO:0000256" key="2">
    <source>
        <dbReference type="ARBA" id="ARBA00013065"/>
    </source>
</evidence>
<name>A0A3B0RSV9_9ZZZZ</name>
<dbReference type="InterPro" id="IPR016181">
    <property type="entry name" value="Acyl_CoA_acyltransferase"/>
</dbReference>
<dbReference type="GO" id="GO:0006526">
    <property type="term" value="P:L-arginine biosynthetic process"/>
    <property type="evidence" value="ECO:0007669"/>
    <property type="project" value="UniProtKB-UniPathway"/>
</dbReference>
<evidence type="ECO:0000256" key="5">
    <source>
        <dbReference type="ARBA" id="ARBA00022679"/>
    </source>
</evidence>
<evidence type="ECO:0000256" key="8">
    <source>
        <dbReference type="ARBA" id="ARBA00022840"/>
    </source>
</evidence>
<dbReference type="InterPro" id="IPR011242">
    <property type="entry name" value="ArgB_GNAT"/>
</dbReference>
<dbReference type="FunFam" id="3.40.1160.10:FF:000046">
    <property type="entry name" value="N-acetylglutamate kinase / N-acetylglutamate synthase"/>
    <property type="match status" value="1"/>
</dbReference>
<dbReference type="GO" id="GO:0004042">
    <property type="term" value="F:L-glutamate N-acetyltransferase activity"/>
    <property type="evidence" value="ECO:0007669"/>
    <property type="project" value="TreeGrafter"/>
</dbReference>
<keyword evidence="4" id="KW-0028">Amino-acid biosynthesis</keyword>
<proteinExistence type="predicted"/>
<feature type="domain" description="N-acetyltransferase" evidence="11">
    <location>
        <begin position="295"/>
        <end position="441"/>
    </location>
</feature>
<evidence type="ECO:0000256" key="3">
    <source>
        <dbReference type="ARBA" id="ARBA00022571"/>
    </source>
</evidence>
<organism evidence="12">
    <name type="scientific">hydrothermal vent metagenome</name>
    <dbReference type="NCBI Taxonomy" id="652676"/>
    <lineage>
        <taxon>unclassified sequences</taxon>
        <taxon>metagenomes</taxon>
        <taxon>ecological metagenomes</taxon>
    </lineage>
</organism>
<dbReference type="InterPro" id="IPR000182">
    <property type="entry name" value="GNAT_dom"/>
</dbReference>
<protein>
    <recommendedName>
        <fullName evidence="2">acetylglutamate kinase</fullName>
        <ecNumber evidence="2">2.7.2.8</ecNumber>
    </recommendedName>
</protein>
<evidence type="ECO:0000256" key="7">
    <source>
        <dbReference type="ARBA" id="ARBA00022777"/>
    </source>
</evidence>
<dbReference type="PIRSF" id="PIRSF036441">
    <property type="entry name" value="NAGK_DUF619"/>
    <property type="match status" value="1"/>
</dbReference>
<dbReference type="AlphaFoldDB" id="A0A3B0RSV9"/>
<dbReference type="SUPFAM" id="SSF55729">
    <property type="entry name" value="Acyl-CoA N-acyltransferases (Nat)"/>
    <property type="match status" value="1"/>
</dbReference>
<dbReference type="Gene3D" id="3.40.630.30">
    <property type="match status" value="1"/>
</dbReference>
<keyword evidence="5 12" id="KW-0808">Transferase</keyword>
<dbReference type="GO" id="GO:0005524">
    <property type="term" value="F:ATP binding"/>
    <property type="evidence" value="ECO:0007669"/>
    <property type="project" value="UniProtKB-KW"/>
</dbReference>
<dbReference type="EMBL" id="UOEE01000225">
    <property type="protein sequence ID" value="VAV96560.1"/>
    <property type="molecule type" value="Genomic_DNA"/>
</dbReference>
<accession>A0A3B0RSV9</accession>
<dbReference type="NCBIfam" id="TIGR00761">
    <property type="entry name" value="argB"/>
    <property type="match status" value="1"/>
</dbReference>